<sequence length="120" mass="13345">MTLCLFDASLIRFVPTTLASLHFLKQARYSTLKPFHWVLSACDALSYLFQGSSTQVVPSTPSNVTFSRRHVLTSFKTSPLPGTISALLILLINSSIFSKHRLSSDILYIYLCFCLLSVPA</sequence>
<dbReference type="AlphaFoldDB" id="A0A7J8DIN2"/>
<protein>
    <submittedName>
        <fullName evidence="1">Uncharacterized protein</fullName>
    </submittedName>
</protein>
<dbReference type="EMBL" id="JACASE010000012">
    <property type="protein sequence ID" value="KAF6422772.1"/>
    <property type="molecule type" value="Genomic_DNA"/>
</dbReference>
<evidence type="ECO:0000313" key="1">
    <source>
        <dbReference type="EMBL" id="KAF6422772.1"/>
    </source>
</evidence>
<name>A0A7J8DIN2_ROUAE</name>
<reference evidence="1 2" key="1">
    <citation type="journal article" date="2020" name="Nature">
        <title>Six reference-quality genomes reveal evolution of bat adaptations.</title>
        <authorList>
            <person name="Jebb D."/>
            <person name="Huang Z."/>
            <person name="Pippel M."/>
            <person name="Hughes G.M."/>
            <person name="Lavrichenko K."/>
            <person name="Devanna P."/>
            <person name="Winkler S."/>
            <person name="Jermiin L.S."/>
            <person name="Skirmuntt E.C."/>
            <person name="Katzourakis A."/>
            <person name="Burkitt-Gray L."/>
            <person name="Ray D.A."/>
            <person name="Sullivan K.A.M."/>
            <person name="Roscito J.G."/>
            <person name="Kirilenko B.M."/>
            <person name="Davalos L.M."/>
            <person name="Corthals A.P."/>
            <person name="Power M.L."/>
            <person name="Jones G."/>
            <person name="Ransome R.D."/>
            <person name="Dechmann D.K.N."/>
            <person name="Locatelli A.G."/>
            <person name="Puechmaille S.J."/>
            <person name="Fedrigo O."/>
            <person name="Jarvis E.D."/>
            <person name="Hiller M."/>
            <person name="Vernes S.C."/>
            <person name="Myers E.W."/>
            <person name="Teeling E.C."/>
        </authorList>
    </citation>
    <scope>NUCLEOTIDE SEQUENCE [LARGE SCALE GENOMIC DNA]</scope>
    <source>
        <strain evidence="1">MRouAeg1</strain>
        <tissue evidence="1">Muscle</tissue>
    </source>
</reference>
<comment type="caution">
    <text evidence="1">The sequence shown here is derived from an EMBL/GenBank/DDBJ whole genome shotgun (WGS) entry which is preliminary data.</text>
</comment>
<organism evidence="1 2">
    <name type="scientific">Rousettus aegyptiacus</name>
    <name type="common">Egyptian fruit bat</name>
    <name type="synonym">Pteropus aegyptiacus</name>
    <dbReference type="NCBI Taxonomy" id="9407"/>
    <lineage>
        <taxon>Eukaryota</taxon>
        <taxon>Metazoa</taxon>
        <taxon>Chordata</taxon>
        <taxon>Craniata</taxon>
        <taxon>Vertebrata</taxon>
        <taxon>Euteleostomi</taxon>
        <taxon>Mammalia</taxon>
        <taxon>Eutheria</taxon>
        <taxon>Laurasiatheria</taxon>
        <taxon>Chiroptera</taxon>
        <taxon>Yinpterochiroptera</taxon>
        <taxon>Pteropodoidea</taxon>
        <taxon>Pteropodidae</taxon>
        <taxon>Rousettinae</taxon>
        <taxon>Rousettus</taxon>
    </lineage>
</organism>
<keyword evidence="2" id="KW-1185">Reference proteome</keyword>
<proteinExistence type="predicted"/>
<dbReference type="Proteomes" id="UP000593571">
    <property type="component" value="Unassembled WGS sequence"/>
</dbReference>
<accession>A0A7J8DIN2</accession>
<gene>
    <name evidence="1" type="ORF">HJG63_008578</name>
</gene>
<evidence type="ECO:0000313" key="2">
    <source>
        <dbReference type="Proteomes" id="UP000593571"/>
    </source>
</evidence>